<evidence type="ECO:0000313" key="1">
    <source>
        <dbReference type="EMBL" id="UMO77194.1"/>
    </source>
</evidence>
<evidence type="ECO:0000313" key="2">
    <source>
        <dbReference type="Proteomes" id="UP000829466"/>
    </source>
</evidence>
<dbReference type="Proteomes" id="UP000829466">
    <property type="component" value="Segment"/>
</dbReference>
<name>A0AAE9JWJ8_9CAUD</name>
<sequence length="109" mass="13135">MNTNPKLYSPAIKSDSWGDDYADMRGKGRLNDLNPDEPWILRDSYVKVEDYQKLAKKYRELEKKYNRQQRYVQTVRSVIAYILLNFQPVWDIRSALQDMLHKGNWRNHE</sequence>
<dbReference type="EMBL" id="OL702939">
    <property type="protein sequence ID" value="UMO77194.1"/>
    <property type="molecule type" value="Genomic_DNA"/>
</dbReference>
<proteinExistence type="predicted"/>
<organism evidence="1 2">
    <name type="scientific">Stenotrophomonas maltophilia phage vB_SmaM_Ps15</name>
    <dbReference type="NCBI Taxonomy" id="3071007"/>
    <lineage>
        <taxon>Viruses</taxon>
        <taxon>Duplodnaviria</taxon>
        <taxon>Heunggongvirae</taxon>
        <taxon>Uroviricota</taxon>
        <taxon>Caudoviricetes</taxon>
        <taxon>Menderavirus</taxon>
        <taxon>Menderavirus Ps15</taxon>
    </lineage>
</organism>
<protein>
    <submittedName>
        <fullName evidence="1">Uncharacterized protein</fullName>
    </submittedName>
</protein>
<gene>
    <name evidence="1" type="ORF">SmaMPs15_000043</name>
</gene>
<reference evidence="1 2" key="1">
    <citation type="submission" date="2021-12" db="EMBL/GenBank/DDBJ databases">
        <title>Characterization of bacteriophage vB_SmaM_Ps15 infective to Stenotrophomonas maltophila clinical ocular isolates.</title>
        <authorList>
            <person name="Damnjanovic D."/>
            <person name="Vazquez-Campos X."/>
            <person name="Elliott L."/>
            <person name="Willcox M."/>
            <person name="Bridge W.J."/>
        </authorList>
    </citation>
    <scope>NUCLEOTIDE SEQUENCE [LARGE SCALE GENOMIC DNA]</scope>
</reference>
<keyword evidence="2" id="KW-1185">Reference proteome</keyword>
<accession>A0AAE9JWJ8</accession>